<dbReference type="InterPro" id="IPR009003">
    <property type="entry name" value="Peptidase_S1_PA"/>
</dbReference>
<accession>A0ABR1B9M6</accession>
<keyword evidence="1" id="KW-1015">Disulfide bond</keyword>
<dbReference type="PRINTS" id="PR00722">
    <property type="entry name" value="CHYMOTRYPSIN"/>
</dbReference>
<evidence type="ECO:0000259" key="4">
    <source>
        <dbReference type="PROSITE" id="PS50240"/>
    </source>
</evidence>
<name>A0ABR1B9M6_POLSC</name>
<feature type="compositionally biased region" description="Polar residues" evidence="3">
    <location>
        <begin position="126"/>
        <end position="150"/>
    </location>
</feature>
<feature type="compositionally biased region" description="Basic and acidic residues" evidence="3">
    <location>
        <begin position="21"/>
        <end position="41"/>
    </location>
</feature>
<dbReference type="PANTHER" id="PTHR24256">
    <property type="entry name" value="TRYPTASE-RELATED"/>
    <property type="match status" value="1"/>
</dbReference>
<feature type="compositionally biased region" description="Basic and acidic residues" evidence="3">
    <location>
        <begin position="55"/>
        <end position="67"/>
    </location>
</feature>
<dbReference type="InterPro" id="IPR033116">
    <property type="entry name" value="TRYPSIN_SER"/>
</dbReference>
<feature type="region of interest" description="Disordered" evidence="3">
    <location>
        <begin position="1"/>
        <end position="150"/>
    </location>
</feature>
<keyword evidence="6" id="KW-1185">Reference proteome</keyword>
<dbReference type="CDD" id="cd00190">
    <property type="entry name" value="Tryp_SPc"/>
    <property type="match status" value="1"/>
</dbReference>
<gene>
    <name evidence="5" type="ORF">RUM44_001158</name>
</gene>
<dbReference type="SUPFAM" id="SSF50494">
    <property type="entry name" value="Trypsin-like serine proteases"/>
    <property type="match status" value="1"/>
</dbReference>
<feature type="compositionally biased region" description="Polar residues" evidence="3">
    <location>
        <begin position="69"/>
        <end position="88"/>
    </location>
</feature>
<comment type="caution">
    <text evidence="5">The sequence shown here is derived from an EMBL/GenBank/DDBJ whole genome shotgun (WGS) entry which is preliminary data.</text>
</comment>
<dbReference type="InterPro" id="IPR001254">
    <property type="entry name" value="Trypsin_dom"/>
</dbReference>
<evidence type="ECO:0000256" key="3">
    <source>
        <dbReference type="SAM" id="MobiDB-lite"/>
    </source>
</evidence>
<comment type="similarity">
    <text evidence="2">Belongs to the peptidase S1 family. CLIP subfamily.</text>
</comment>
<evidence type="ECO:0000313" key="6">
    <source>
        <dbReference type="Proteomes" id="UP001359485"/>
    </source>
</evidence>
<dbReference type="InterPro" id="IPR001314">
    <property type="entry name" value="Peptidase_S1A"/>
</dbReference>
<dbReference type="EMBL" id="JAWJWF010000003">
    <property type="protein sequence ID" value="KAK6635904.1"/>
    <property type="molecule type" value="Genomic_DNA"/>
</dbReference>
<evidence type="ECO:0000313" key="5">
    <source>
        <dbReference type="EMBL" id="KAK6635904.1"/>
    </source>
</evidence>
<dbReference type="Pfam" id="PF00089">
    <property type="entry name" value="Trypsin"/>
    <property type="match status" value="1"/>
</dbReference>
<protein>
    <recommendedName>
        <fullName evidence="4">Peptidase S1 domain-containing protein</fullName>
    </recommendedName>
</protein>
<evidence type="ECO:0000256" key="2">
    <source>
        <dbReference type="ARBA" id="ARBA00024195"/>
    </source>
</evidence>
<dbReference type="Proteomes" id="UP001359485">
    <property type="component" value="Unassembled WGS sequence"/>
</dbReference>
<dbReference type="PROSITE" id="PS50240">
    <property type="entry name" value="TRYPSIN_DOM"/>
    <property type="match status" value="1"/>
</dbReference>
<sequence>MCCTAGWKSSEEDSVEASTDSNKKINEKVDHKISNEKKGENVNDEDSDETNNGASKDKSTKDDDRMSNRARSSQEFYFSNTPNTNNRKINSERGKKNCSTPGCMSYFDSNPRKPEPDQIFFGATYSPGSNHNEKQQSSNRINDTSFDSNSKTEVPIRQDIVFPHNSGESPFDKTTENSQRNFQEYMANNPSRSEGNVSENVTSNSLSVESCGLQVPRRIIGGTTTDIDEFPWLALLQRKIKLGEWDLSTDKDCQGEICSAPVQEIFIEKVICHERYRARDKAQNNDISLVKLKEEAKINQFVQPICLPLNEMSNDNYEVKKLTVSGWGRTSNARDSSSSIKKKVDLPVIDWERCRQFYESFYGGLKITRNQFCAGGESGEDSCQGDSGGPLMMTEMRDNHISWVLIGLVSSGPAACGVENRPSLYTNVSRYVNWIMQNIQK</sequence>
<dbReference type="PROSITE" id="PS00135">
    <property type="entry name" value="TRYPSIN_SER"/>
    <property type="match status" value="1"/>
</dbReference>
<dbReference type="InterPro" id="IPR043504">
    <property type="entry name" value="Peptidase_S1_PA_chymotrypsin"/>
</dbReference>
<dbReference type="SMART" id="SM00020">
    <property type="entry name" value="Tryp_SPc"/>
    <property type="match status" value="1"/>
</dbReference>
<dbReference type="Gene3D" id="2.40.10.10">
    <property type="entry name" value="Trypsin-like serine proteases"/>
    <property type="match status" value="1"/>
</dbReference>
<reference evidence="5 6" key="1">
    <citation type="submission" date="2023-09" db="EMBL/GenBank/DDBJ databases">
        <title>Genomes of two closely related lineages of the louse Polyplax serrata with different host specificities.</title>
        <authorList>
            <person name="Martinu J."/>
            <person name="Tarabai H."/>
            <person name="Stefka J."/>
            <person name="Hypsa V."/>
        </authorList>
    </citation>
    <scope>NUCLEOTIDE SEQUENCE [LARGE SCALE GENOMIC DNA]</scope>
    <source>
        <strain evidence="5">98ZLc_SE</strain>
    </source>
</reference>
<organism evidence="5 6">
    <name type="scientific">Polyplax serrata</name>
    <name type="common">Common mouse louse</name>
    <dbReference type="NCBI Taxonomy" id="468196"/>
    <lineage>
        <taxon>Eukaryota</taxon>
        <taxon>Metazoa</taxon>
        <taxon>Ecdysozoa</taxon>
        <taxon>Arthropoda</taxon>
        <taxon>Hexapoda</taxon>
        <taxon>Insecta</taxon>
        <taxon>Pterygota</taxon>
        <taxon>Neoptera</taxon>
        <taxon>Paraneoptera</taxon>
        <taxon>Psocodea</taxon>
        <taxon>Troctomorpha</taxon>
        <taxon>Phthiraptera</taxon>
        <taxon>Anoplura</taxon>
        <taxon>Polyplacidae</taxon>
        <taxon>Polyplax</taxon>
    </lineage>
</organism>
<feature type="domain" description="Peptidase S1" evidence="4">
    <location>
        <begin position="219"/>
        <end position="440"/>
    </location>
</feature>
<proteinExistence type="inferred from homology"/>
<dbReference type="InterPro" id="IPR051487">
    <property type="entry name" value="Ser/Thr_Proteases_Immune/Dev"/>
</dbReference>
<evidence type="ECO:0000256" key="1">
    <source>
        <dbReference type="ARBA" id="ARBA00023157"/>
    </source>
</evidence>